<dbReference type="Pfam" id="PF10109">
    <property type="entry name" value="Phage_TAC_7"/>
    <property type="match status" value="1"/>
</dbReference>
<evidence type="ECO:0000256" key="1">
    <source>
        <dbReference type="SAM" id="Coils"/>
    </source>
</evidence>
<evidence type="ECO:0000313" key="3">
    <source>
        <dbReference type="Proteomes" id="UP000078309"/>
    </source>
</evidence>
<dbReference type="RefSeq" id="WP_081265611.1">
    <property type="nucleotide sequence ID" value="NZ_JAHGUI010000082.1"/>
</dbReference>
<reference evidence="2 3" key="1">
    <citation type="journal article" date="2017" name="J. Fish Dis.">
        <title>Comparative assessment of Vibrio virulence in marine fish larvae.</title>
        <authorList>
            <person name="Ronneseth A."/>
            <person name="Castillo D."/>
            <person name="D'Alvise P."/>
            <person name="Tonnesen O."/>
            <person name="Haugland G."/>
            <person name="Grotkjaer T."/>
            <person name="Engell-Sorensen K."/>
            <person name="Norremark L."/>
            <person name="Bergh O."/>
            <person name="Wergeland H.I."/>
            <person name="Gram L."/>
        </authorList>
    </citation>
    <scope>NUCLEOTIDE SEQUENCE [LARGE SCALE GENOMIC DNA]</scope>
    <source>
        <strain evidence="2 3">90-11-286</strain>
    </source>
</reference>
<dbReference type="InterPro" id="IPR019289">
    <property type="entry name" value="Phage_tail_E/E"/>
</dbReference>
<organism evidence="2 3">
    <name type="scientific">Vibrio anguillarum</name>
    <name type="common">Listonella anguillarum</name>
    <dbReference type="NCBI Taxonomy" id="55601"/>
    <lineage>
        <taxon>Bacteria</taxon>
        <taxon>Pseudomonadati</taxon>
        <taxon>Pseudomonadota</taxon>
        <taxon>Gammaproteobacteria</taxon>
        <taxon>Vibrionales</taxon>
        <taxon>Vibrionaceae</taxon>
        <taxon>Vibrio</taxon>
    </lineage>
</organism>
<gene>
    <name evidence="2" type="ORF">PL14_16920</name>
</gene>
<name>A0ABD4QYN0_VIBAN</name>
<dbReference type="AlphaFoldDB" id="A0ABD4QYN0"/>
<accession>A0ABD4QYN0</accession>
<feature type="coiled-coil region" evidence="1">
    <location>
        <begin position="17"/>
        <end position="63"/>
    </location>
</feature>
<sequence length="240" mass="27575">MEKISILKFFSWDAAKSKALEARLLELKKQLKQITTDASEDEIAALQRETDSVQKEAQALRTVKLKIISTASFKALPHIKLIEMTPKQEFEQRKAVILHCAEITLEKFNTLHTPDFLQLYSDIIEFILTPSDELQGKKLSGDRFEFDLLDPFENEAGEKFARIKFQVPKVSHSEALAKIEDDEEIEADEEREDFMFRVVTGLQKADFQYLSLRDYLALKPQVGAFFQQSAAFFHPATLNL</sequence>
<proteinExistence type="predicted"/>
<dbReference type="EMBL" id="JAHGUI010000082">
    <property type="protein sequence ID" value="MBT2920356.1"/>
    <property type="molecule type" value="Genomic_DNA"/>
</dbReference>
<comment type="caution">
    <text evidence="2">The sequence shown here is derived from an EMBL/GenBank/DDBJ whole genome shotgun (WGS) entry which is preliminary data.</text>
</comment>
<dbReference type="Proteomes" id="UP000078309">
    <property type="component" value="Unassembled WGS sequence"/>
</dbReference>
<keyword evidence="1" id="KW-0175">Coiled coil</keyword>
<evidence type="ECO:0000313" key="2">
    <source>
        <dbReference type="EMBL" id="MBT2920356.1"/>
    </source>
</evidence>
<protein>
    <submittedName>
        <fullName evidence="2">Phage tail assembly protein</fullName>
    </submittedName>
</protein>